<feature type="transmembrane region" description="Helical" evidence="10">
    <location>
        <begin position="6"/>
        <end position="26"/>
    </location>
</feature>
<evidence type="ECO:0000256" key="4">
    <source>
        <dbReference type="ARBA" id="ARBA00022475"/>
    </source>
</evidence>
<dbReference type="InterPro" id="IPR005503">
    <property type="entry name" value="FliL"/>
</dbReference>
<keyword evidence="5 10" id="KW-0145">Chemotaxis</keyword>
<evidence type="ECO:0000256" key="9">
    <source>
        <dbReference type="ARBA" id="ARBA00023136"/>
    </source>
</evidence>
<keyword evidence="12" id="KW-1185">Reference proteome</keyword>
<evidence type="ECO:0000256" key="8">
    <source>
        <dbReference type="ARBA" id="ARBA00022989"/>
    </source>
</evidence>
<dbReference type="Pfam" id="PF03748">
    <property type="entry name" value="FliL"/>
    <property type="match status" value="1"/>
</dbReference>
<keyword evidence="9 10" id="KW-0472">Membrane</keyword>
<keyword evidence="4 10" id="KW-1003">Cell membrane</keyword>
<dbReference type="RefSeq" id="WP_162357125.1">
    <property type="nucleotide sequence ID" value="NZ_CP048209.1"/>
</dbReference>
<evidence type="ECO:0000313" key="12">
    <source>
        <dbReference type="Proteomes" id="UP000476064"/>
    </source>
</evidence>
<protein>
    <recommendedName>
        <fullName evidence="10">Flagellar protein FliL</fullName>
    </recommendedName>
</protein>
<evidence type="ECO:0000256" key="1">
    <source>
        <dbReference type="ARBA" id="ARBA00002254"/>
    </source>
</evidence>
<comment type="function">
    <text evidence="1 10">Controls the rotational direction of flagella during chemotaxis.</text>
</comment>
<keyword evidence="11" id="KW-0966">Cell projection</keyword>
<comment type="subcellular location">
    <subcellularLocation>
        <location evidence="2">Cell membrane</location>
        <topology evidence="2">Single-pass membrane protein</topology>
    </subcellularLocation>
</comment>
<sequence length="161" mass="17646">MKKMLPWLITILLAITLIAIVAVILFNSVFDDKGAKDTTAKAAKDAASVKTVELSADKRVELTSTIDKIQTNLLDQDYIAVLGFAFQLDTKSTKKDFDKIKDIQIKPIIIRTISDMKPEEINGSKGKDKLCAELLNLINAELPGGGKLTKVEITDSIISKL</sequence>
<evidence type="ECO:0000256" key="7">
    <source>
        <dbReference type="ARBA" id="ARBA00022779"/>
    </source>
</evidence>
<evidence type="ECO:0000313" key="11">
    <source>
        <dbReference type="EMBL" id="QHT60703.1"/>
    </source>
</evidence>
<keyword evidence="11" id="KW-0282">Flagellum</keyword>
<organism evidence="11 12">
    <name type="scientific">Paenibacillus lycopersici</name>
    <dbReference type="NCBI Taxonomy" id="2704462"/>
    <lineage>
        <taxon>Bacteria</taxon>
        <taxon>Bacillati</taxon>
        <taxon>Bacillota</taxon>
        <taxon>Bacilli</taxon>
        <taxon>Bacillales</taxon>
        <taxon>Paenibacillaceae</taxon>
        <taxon>Paenibacillus</taxon>
    </lineage>
</organism>
<evidence type="ECO:0000256" key="5">
    <source>
        <dbReference type="ARBA" id="ARBA00022500"/>
    </source>
</evidence>
<gene>
    <name evidence="11" type="ORF">GXP70_12620</name>
</gene>
<dbReference type="EMBL" id="CP048209">
    <property type="protein sequence ID" value="QHT60703.1"/>
    <property type="molecule type" value="Genomic_DNA"/>
</dbReference>
<proteinExistence type="inferred from homology"/>
<evidence type="ECO:0000256" key="10">
    <source>
        <dbReference type="RuleBase" id="RU364125"/>
    </source>
</evidence>
<keyword evidence="11" id="KW-0969">Cilium</keyword>
<name>A0A6C0FYX7_9BACL</name>
<evidence type="ECO:0000256" key="3">
    <source>
        <dbReference type="ARBA" id="ARBA00008281"/>
    </source>
</evidence>
<accession>A0A6C0FYX7</accession>
<dbReference type="GO" id="GO:0009425">
    <property type="term" value="C:bacterial-type flagellum basal body"/>
    <property type="evidence" value="ECO:0007669"/>
    <property type="project" value="InterPro"/>
</dbReference>
<reference evidence="11 12" key="1">
    <citation type="submission" date="2020-01" db="EMBL/GenBank/DDBJ databases">
        <title>Paenibacillus sp. nov., isolated from tomato rhizosphere.</title>
        <authorList>
            <person name="Weon H.-Y."/>
            <person name="Lee S.A."/>
        </authorList>
    </citation>
    <scope>NUCLEOTIDE SEQUENCE [LARGE SCALE GENOMIC DNA]</scope>
    <source>
        <strain evidence="11 12">12200R-189</strain>
    </source>
</reference>
<evidence type="ECO:0000256" key="2">
    <source>
        <dbReference type="ARBA" id="ARBA00004162"/>
    </source>
</evidence>
<keyword evidence="7 10" id="KW-0283">Flagellar rotation</keyword>
<evidence type="ECO:0000256" key="6">
    <source>
        <dbReference type="ARBA" id="ARBA00022692"/>
    </source>
</evidence>
<keyword evidence="8 10" id="KW-1133">Transmembrane helix</keyword>
<dbReference type="KEGG" id="plyc:GXP70_12620"/>
<comment type="similarity">
    <text evidence="3 10">Belongs to the FliL family.</text>
</comment>
<dbReference type="GO" id="GO:0005886">
    <property type="term" value="C:plasma membrane"/>
    <property type="evidence" value="ECO:0007669"/>
    <property type="project" value="UniProtKB-SubCell"/>
</dbReference>
<keyword evidence="6 10" id="KW-0812">Transmembrane</keyword>
<dbReference type="GO" id="GO:0071973">
    <property type="term" value="P:bacterial-type flagellum-dependent cell motility"/>
    <property type="evidence" value="ECO:0007669"/>
    <property type="project" value="InterPro"/>
</dbReference>
<dbReference type="AlphaFoldDB" id="A0A6C0FYX7"/>
<dbReference type="Proteomes" id="UP000476064">
    <property type="component" value="Chromosome"/>
</dbReference>
<dbReference type="GO" id="GO:0006935">
    <property type="term" value="P:chemotaxis"/>
    <property type="evidence" value="ECO:0007669"/>
    <property type="project" value="UniProtKB-KW"/>
</dbReference>